<feature type="domain" description="Calx-beta" evidence="5">
    <location>
        <begin position="2655"/>
        <end position="2765"/>
    </location>
</feature>
<comment type="caution">
    <text evidence="6">The sequence shown here is derived from an EMBL/GenBank/DDBJ whole genome shotgun (WGS) entry which is preliminary data.</text>
</comment>
<keyword evidence="1" id="KW-0732">Signal</keyword>
<evidence type="ECO:0000256" key="3">
    <source>
        <dbReference type="ARBA" id="ARBA00022837"/>
    </source>
</evidence>
<dbReference type="SMART" id="SM00237">
    <property type="entry name" value="Calx_beta"/>
    <property type="match status" value="1"/>
</dbReference>
<dbReference type="EMBL" id="AMWG01000121">
    <property type="protein sequence ID" value="ELP31528.1"/>
    <property type="molecule type" value="Genomic_DNA"/>
</dbReference>
<dbReference type="GO" id="GO:0004553">
    <property type="term" value="F:hydrolase activity, hydrolyzing O-glycosyl compounds"/>
    <property type="evidence" value="ECO:0007669"/>
    <property type="project" value="InterPro"/>
</dbReference>
<dbReference type="PANTHER" id="PTHR34720:SF9">
    <property type="entry name" value="BLR4714 PROTEIN"/>
    <property type="match status" value="1"/>
</dbReference>
<sequence>MFGFRSARLLDNQSLDQHDTSHSEKELGKSRKLRGRRTKTRRATLNRLIGERLEERRVLAAYVVDTALDVVAEDGMVSLREAIQASNSNMAINADTEAGSPTLTEIDSISFADGLSTILLGSELEITESLRISLGDSSGQIVSGDNASRIFAINASGDDAVSVDLSGLTLRDGVAESGGAIYVGSGQSLSLTNVTLTGNIATGDDADMGGGALVNDGGNVTIADSTIVGNIANGASGSGGGILNLGTLTVSGGEISDNTANRAGGGIEATAVSSTTLTDVLMELNVAGPDGSAAPGNGGALHISGDGNADISGGTIRDNTAAREGGGLWNNTGTMTVDGTILTGNVASGDAADDGGGAIFNNGGTLTVSNATISGNSADGVLGSGGGIFSTDGAVTINLSQIGGAIPSEGNTANRAGGGIEVIDGTVTLNFGTDVSNNFAGINGGGLHSTGAADVTSNLSIFGSNTAASEGGGLWNSSTGTMTINGGAITSNVASGDDASNGGGGLFNDGGTLNVIDAVIGFNVADGASGSGGGILNDGGTLAISGNTSVSNNLANRAGGGIEVTGGSTTSIADASISSNLAGVSPAVAAPGNGGGIHVGGDGVVTITRGSVTDNEAIEGGGLWNSAAGSLTIDGTTISGNTAVEGGGVYNDEAAALSDQMFSMTFESLNGSGVSGTGMVIVQSPSETTRTVRVVIDAEGLQDLSGIPGAIHVAHIHGQFAGNANLPILSQGDGPFFDGAGGAANGFPPVNSVAPSLANDDGRTIADGFLDFLEGRPQYGPVVLNLTSTQMRDAEPNGSNPPDGVPPLSHFLALAGAGDIDAAALFPNGTEFNLDTTYTFDLTNADEERQFNNLAPLGLREVVLHGQTVDTAISDAIDAAAMGTAPGGVDLGDGTSFRVTAPVAVALITPVSGSVTITNATITNNTATGDDATEGGGGIHNSGSLSVSDTEISGNTASGAAGSGGGIWNAGIASIQDSEISGNTANRAGGGIEATETSSTSLTDVNLDGNNVGVSPAVASPGNGGGLHVTGSGTVTISGGTVNDNVAASEGGGLWNGTGVMTVTGTTISGNTASGDDADNGGGGLFNVGGNLIVTDSTVINNVADGASGSGAGILNQGTLTVSGSDISENTANRAGGAIEVTAGSSTTLTDVSMDRNIAGPDGSASPGNGGALHVSGDGVVTITGGTVSNNIAASEGGGLWNSVSGSLTVDRTSVSENSAPIGGGIFNDSGVDVTSQTFETTLSELNDSGVSGTATVTVDTSDPDNPSITVNINASGLVPNQPHIQHIHGRFASDLDTTGTIPGPFLGEGGVAIDSRTPDAGDDANGDGFITVGEGIAGYGNVLLNLSSPRAPVPLEGNSPLADFNLADFPTADDGTIDFSETYTFDLSDADQARQYNNLLPMSLREIVLHGVNTDVDVDGDGSPDGYRVTGPAASGTLQAVGGTLTIVNAQITGNVASGNGGGIANESGHVSITDSSISGNVSGGDEPGEGGGGVFNDGGVVTITDSDVIENTATAGLGNGGGILNVNGGTLVVRGGKISNNDASRAGGGVENAGNATFFETEFDGNTTGINGGALHTSGPWTANFIDATITGNSAGAEGGGVWNSASGTMALVGTNVEGNLASGADADQGGGGIFNDGGTVSINLSTVNNNTADGSAGSGGGILNLGAMTITGSTISGNMANRAGGGIEATDASSTALTDVNLDGNNVGISPAVAAPGNGGGLHVTGSGTVTISGGTVSNNVAASEGGGLWNGTGEMTVTGTTISGNTASGDDADNGGGGLFNVGGTLSVIDATVTGNFADGASGSGGGILNLGTLTVSGGEISDNTANRAGGGIEATAGSSTTLTDVLMELNVAGPVGSAAPGNGGALHISGDGNADISGGTIRDNTAAREGGGLWNNTGTMTVDGTILTGNVASGDAADDGGGAIFNNGGTLTVSNATISGNSANGVLGSGGAIFSTDGTVTINSSQIGGAIPSEGNTANRAGGGIEVIDGTVTLNFGTDVSNNFAGINGGGLHSTGAANVTSNLAIFGSNTAASEGGGLWNSSTGTMTINGGGITSNVASGDDASNGGGGLFNDGGTLNVIDAVIGFNIADGASGSGGGILNDGGTLTVSGNTSISNNRANRAGGGIEATSGTLNTISGATISSNNAGVSPAVASPGNGGGIHIGGDGQLTISGGSVTDNSAALEGGGLWNGSGLMTINGTTISGNTALGDEADDGGGGVFNNGGSIAITNGSIRDNVASGSAGSGGGLLNFGGLVEMTGTTITGNRANRAGGGIESTADSSTTLLNVSLNLNNAGVSQATAAPGNGGGFHVTGNGSVEITGGTVNGNVAASEGGGLWNGTGTMTVDGTVIDGNVASGDDADNGGGGIFNVDGTLVISDGTIQNNVANGVSGSGGGIFNAGTATIDNTTISDNTANRAGGGLEAIGGSTTSFTGGSLASNVAGPSGSAAPGNGGAVHISNDGSVELTEVVVDGNTAASEGGGLWNSSTGTLVVTRSTISNNITIDGGGIFADGDGGVVTVVNSTIAANSASNDGGGLLSEGGTVSLTSVTVADNTASQGGGISLEAGTLSLINSIVSRNNASTNSNLSGAITDSGNNLVDVDAGLGTLGDFGGPTPTIPLLTGSAALDAGVLAGVTTDQRGVSRPQGPGVDIGAFESDFAAPVAASLSIAADNAQRVEGDSGTTAFTFTVTRSENTIGTVTVDYSVVGSGDNPADASDFGGTLPTGTVTFADGESTATITVNVSGDNQVEPNESFAVVLSNASDDTVISQADSEGVILNDDLNERETRILVPTFVARPHLIPGDGIPTAIIFQALTDTTVTVTPISVTSLSETVRIVDADTLTVSTYQNGVATANLQAGELYAVIFEPLSSDRIFSIRSSAGSDTLTNRAATNILQPTDTSADGETTALDALMVINELNRLNDAGGEPLLGSFVDVNRDASVTALDALLVINHLNRMELSTNTASGEFIAPQVPFANSERNELLSDEVDEFFDSGEVIGFEEPGRAIASSFDGSASTAAATLIGVDEAMAELNDEEDSSSMTTEIELLDAV</sequence>
<dbReference type="PANTHER" id="PTHR34720">
    <property type="entry name" value="MICROCYSTIN DEPENDENT PROTEIN"/>
    <property type="match status" value="1"/>
</dbReference>
<dbReference type="SMART" id="SM00710">
    <property type="entry name" value="PbH1"/>
    <property type="match status" value="34"/>
</dbReference>
<dbReference type="RefSeq" id="WP_007339267.1">
    <property type="nucleotide sequence ID" value="NZ_AMWG01000121.1"/>
</dbReference>
<dbReference type="InterPro" id="IPR002105">
    <property type="entry name" value="Dockerin_1_rpt"/>
</dbReference>
<dbReference type="Pfam" id="PF00404">
    <property type="entry name" value="Dockerin_1"/>
    <property type="match status" value="1"/>
</dbReference>
<keyword evidence="2" id="KW-0677">Repeat</keyword>
<dbReference type="NCBIfam" id="NF041518">
    <property type="entry name" value="choice_anch_Q"/>
    <property type="match status" value="1"/>
</dbReference>
<dbReference type="GO" id="GO:0016020">
    <property type="term" value="C:membrane"/>
    <property type="evidence" value="ECO:0007669"/>
    <property type="project" value="InterPro"/>
</dbReference>
<protein>
    <submittedName>
        <fullName evidence="6">Extracellular nuclease</fullName>
    </submittedName>
</protein>
<dbReference type="GO" id="GO:0000272">
    <property type="term" value="P:polysaccharide catabolic process"/>
    <property type="evidence" value="ECO:0007669"/>
    <property type="project" value="InterPro"/>
</dbReference>
<dbReference type="Pfam" id="PF03160">
    <property type="entry name" value="Calx-beta"/>
    <property type="match status" value="1"/>
</dbReference>
<evidence type="ECO:0000256" key="2">
    <source>
        <dbReference type="ARBA" id="ARBA00022737"/>
    </source>
</evidence>
<dbReference type="InterPro" id="IPR059226">
    <property type="entry name" value="Choice_anch_Q_dom"/>
</dbReference>
<dbReference type="Proteomes" id="UP000010959">
    <property type="component" value="Unassembled WGS sequence"/>
</dbReference>
<proteinExistence type="predicted"/>
<dbReference type="InterPro" id="IPR011050">
    <property type="entry name" value="Pectin_lyase_fold/virulence"/>
</dbReference>
<evidence type="ECO:0000313" key="6">
    <source>
        <dbReference type="EMBL" id="ELP31528.1"/>
    </source>
</evidence>
<dbReference type="Gene3D" id="2.60.40.2030">
    <property type="match status" value="1"/>
</dbReference>
<dbReference type="InterPro" id="IPR003644">
    <property type="entry name" value="Calx_beta"/>
</dbReference>
<accession>L7CC14</accession>
<dbReference type="InterPro" id="IPR038081">
    <property type="entry name" value="CalX-like_sf"/>
</dbReference>
<feature type="region of interest" description="Disordered" evidence="4">
    <location>
        <begin position="13"/>
        <end position="38"/>
    </location>
</feature>
<dbReference type="GO" id="GO:0007154">
    <property type="term" value="P:cell communication"/>
    <property type="evidence" value="ECO:0007669"/>
    <property type="project" value="InterPro"/>
</dbReference>
<dbReference type="PATRIC" id="fig|993516.3.peg.4852"/>
<evidence type="ECO:0000259" key="5">
    <source>
        <dbReference type="SMART" id="SM00237"/>
    </source>
</evidence>
<dbReference type="Gene3D" id="2.160.20.10">
    <property type="entry name" value="Single-stranded right-handed beta-helix, Pectin lyase-like"/>
    <property type="match status" value="2"/>
</dbReference>
<keyword evidence="3" id="KW-0106">Calcium</keyword>
<feature type="compositionally biased region" description="Basic and acidic residues" evidence="4">
    <location>
        <begin position="16"/>
        <end position="29"/>
    </location>
</feature>
<evidence type="ECO:0000313" key="7">
    <source>
        <dbReference type="Proteomes" id="UP000010959"/>
    </source>
</evidence>
<reference evidence="6 7" key="1">
    <citation type="journal article" date="2013" name="Mar. Genomics">
        <title>Expression of sulfatases in Rhodopirellula baltica and the diversity of sulfatases in the genus Rhodopirellula.</title>
        <authorList>
            <person name="Wegner C.E."/>
            <person name="Richter-Heitmann T."/>
            <person name="Klindworth A."/>
            <person name="Klockow C."/>
            <person name="Richter M."/>
            <person name="Achstetter T."/>
            <person name="Glockner F.O."/>
            <person name="Harder J."/>
        </authorList>
    </citation>
    <scope>NUCLEOTIDE SEQUENCE [LARGE SCALE GENOMIC DNA]</scope>
    <source>
        <strain evidence="6 7">SWK14</strain>
    </source>
</reference>
<name>L7CC14_RHOBT</name>
<evidence type="ECO:0000256" key="1">
    <source>
        <dbReference type="ARBA" id="ARBA00022729"/>
    </source>
</evidence>
<dbReference type="InterPro" id="IPR006626">
    <property type="entry name" value="PbH1"/>
</dbReference>
<dbReference type="SUPFAM" id="SSF141072">
    <property type="entry name" value="CalX-like"/>
    <property type="match status" value="1"/>
</dbReference>
<dbReference type="SUPFAM" id="SSF51126">
    <property type="entry name" value="Pectin lyase-like"/>
    <property type="match status" value="9"/>
</dbReference>
<organism evidence="6 7">
    <name type="scientific">Rhodopirellula baltica SWK14</name>
    <dbReference type="NCBI Taxonomy" id="993516"/>
    <lineage>
        <taxon>Bacteria</taxon>
        <taxon>Pseudomonadati</taxon>
        <taxon>Planctomycetota</taxon>
        <taxon>Planctomycetia</taxon>
        <taxon>Pirellulales</taxon>
        <taxon>Pirellulaceae</taxon>
        <taxon>Rhodopirellula</taxon>
    </lineage>
</organism>
<evidence type="ECO:0000256" key="4">
    <source>
        <dbReference type="SAM" id="MobiDB-lite"/>
    </source>
</evidence>
<dbReference type="InterPro" id="IPR012334">
    <property type="entry name" value="Pectin_lyas_fold"/>
</dbReference>
<gene>
    <name evidence="6" type="ORF">RBSWK_04546</name>
</gene>